<dbReference type="PANTHER" id="PTHR43266">
    <property type="entry name" value="MACROLIDE-EFFLUX PROTEIN"/>
    <property type="match status" value="1"/>
</dbReference>
<sequence>MSGLKEASPSIWKNGMFVRMFAAYSVSIMGNYFDMMALMILFGYVWKAEPMLIALIPVAIALPQALLSQFTGVLADKVDKVKLMMVSDLLTALLTLLLLAALHPGWALFIIAMRSVANVVHFPAQQGLIKQVVAEEHLLKAVSLNGMVMQLSKIIAPLLGGLIVSAASPQVCILMNAAAFSLSALILLNMLKQKRLESSRSLPEKPVPGEQKLTFWQSWRQGWAVIAQSRILWISFLTSSVGILFIQMIDVQYTTWLRETAPDRPEVMGWLFAASGFGAVVMMMFLNRFERLRGYGWLLGGSLVCIGAGFGGVGLLRSGFSVPLLLVYGTILGIGVALYSIGFPYIIQKHTSPDTVSRVSGISNSIASLCVVVAPPIGGLLVQMLGAGPVFVSVGALCTAIGILAIVFQKLLWREAAADFHTRLDQSS</sequence>
<feature type="transmembrane region" description="Helical" evidence="7">
    <location>
        <begin position="52"/>
        <end position="74"/>
    </location>
</feature>
<dbReference type="PANTHER" id="PTHR43266:SF2">
    <property type="entry name" value="MAJOR FACILITATOR SUPERFAMILY (MFS) PROFILE DOMAIN-CONTAINING PROTEIN"/>
    <property type="match status" value="1"/>
</dbReference>
<proteinExistence type="predicted"/>
<keyword evidence="6 7" id="KW-0472">Membrane</keyword>
<accession>A0ABR5AV17</accession>
<dbReference type="Proteomes" id="UP000031982">
    <property type="component" value="Unassembled WGS sequence"/>
</dbReference>
<evidence type="ECO:0000256" key="1">
    <source>
        <dbReference type="ARBA" id="ARBA00004651"/>
    </source>
</evidence>
<feature type="transmembrane region" description="Helical" evidence="7">
    <location>
        <begin position="144"/>
        <end position="167"/>
    </location>
</feature>
<keyword evidence="4 7" id="KW-0812">Transmembrane</keyword>
<keyword evidence="9" id="KW-1185">Reference proteome</keyword>
<feature type="transmembrane region" description="Helical" evidence="7">
    <location>
        <begin position="322"/>
        <end position="347"/>
    </location>
</feature>
<feature type="transmembrane region" description="Helical" evidence="7">
    <location>
        <begin position="359"/>
        <end position="378"/>
    </location>
</feature>
<protein>
    <submittedName>
        <fullName evidence="8">Permeases of the major facilitator superfamily</fullName>
    </submittedName>
</protein>
<feature type="transmembrane region" description="Helical" evidence="7">
    <location>
        <begin position="269"/>
        <end position="287"/>
    </location>
</feature>
<feature type="transmembrane region" description="Helical" evidence="7">
    <location>
        <begin position="390"/>
        <end position="413"/>
    </location>
</feature>
<keyword evidence="2" id="KW-0813">Transport</keyword>
<keyword evidence="5 7" id="KW-1133">Transmembrane helix</keyword>
<dbReference type="Pfam" id="PF07690">
    <property type="entry name" value="MFS_1"/>
    <property type="match status" value="2"/>
</dbReference>
<dbReference type="Gene3D" id="1.20.1250.20">
    <property type="entry name" value="MFS general substrate transporter like domains"/>
    <property type="match status" value="1"/>
</dbReference>
<dbReference type="EMBL" id="JXLP01000010">
    <property type="protein sequence ID" value="KIL78211.1"/>
    <property type="molecule type" value="Genomic_DNA"/>
</dbReference>
<feature type="transmembrane region" description="Helical" evidence="7">
    <location>
        <begin position="173"/>
        <end position="191"/>
    </location>
</feature>
<evidence type="ECO:0000256" key="2">
    <source>
        <dbReference type="ARBA" id="ARBA00022448"/>
    </source>
</evidence>
<feature type="transmembrane region" description="Helical" evidence="7">
    <location>
        <begin position="294"/>
        <end position="316"/>
    </location>
</feature>
<evidence type="ECO:0000313" key="9">
    <source>
        <dbReference type="Proteomes" id="UP000031982"/>
    </source>
</evidence>
<gene>
    <name evidence="8" type="ORF">SD77_0812</name>
</gene>
<evidence type="ECO:0000256" key="4">
    <source>
        <dbReference type="ARBA" id="ARBA00022692"/>
    </source>
</evidence>
<dbReference type="InterPro" id="IPR036259">
    <property type="entry name" value="MFS_trans_sf"/>
</dbReference>
<comment type="caution">
    <text evidence="8">The sequence shown here is derived from an EMBL/GenBank/DDBJ whole genome shotgun (WGS) entry which is preliminary data.</text>
</comment>
<dbReference type="InterPro" id="IPR011701">
    <property type="entry name" value="MFS"/>
</dbReference>
<comment type="subcellular location">
    <subcellularLocation>
        <location evidence="1">Cell membrane</location>
        <topology evidence="1">Multi-pass membrane protein</topology>
    </subcellularLocation>
</comment>
<dbReference type="RefSeq" id="WP_041113919.1">
    <property type="nucleotide sequence ID" value="NZ_JARTHD010000053.1"/>
</dbReference>
<evidence type="ECO:0000256" key="5">
    <source>
        <dbReference type="ARBA" id="ARBA00022989"/>
    </source>
</evidence>
<evidence type="ECO:0000256" key="3">
    <source>
        <dbReference type="ARBA" id="ARBA00022475"/>
    </source>
</evidence>
<organism evidence="8 9">
    <name type="scientific">Bacillus badius</name>
    <dbReference type="NCBI Taxonomy" id="1455"/>
    <lineage>
        <taxon>Bacteria</taxon>
        <taxon>Bacillati</taxon>
        <taxon>Bacillota</taxon>
        <taxon>Bacilli</taxon>
        <taxon>Bacillales</taxon>
        <taxon>Bacillaceae</taxon>
        <taxon>Pseudobacillus</taxon>
    </lineage>
</organism>
<feature type="transmembrane region" description="Helical" evidence="7">
    <location>
        <begin position="81"/>
        <end position="100"/>
    </location>
</feature>
<evidence type="ECO:0000256" key="6">
    <source>
        <dbReference type="ARBA" id="ARBA00023136"/>
    </source>
</evidence>
<dbReference type="SUPFAM" id="SSF103473">
    <property type="entry name" value="MFS general substrate transporter"/>
    <property type="match status" value="1"/>
</dbReference>
<evidence type="ECO:0000313" key="8">
    <source>
        <dbReference type="EMBL" id="KIL78211.1"/>
    </source>
</evidence>
<dbReference type="CDD" id="cd06173">
    <property type="entry name" value="MFS_MefA_like"/>
    <property type="match status" value="1"/>
</dbReference>
<keyword evidence="3" id="KW-1003">Cell membrane</keyword>
<name>A0ABR5AV17_BACBA</name>
<feature type="transmembrane region" description="Helical" evidence="7">
    <location>
        <begin position="231"/>
        <end position="249"/>
    </location>
</feature>
<feature type="transmembrane region" description="Helical" evidence="7">
    <location>
        <begin position="21"/>
        <end position="46"/>
    </location>
</feature>
<evidence type="ECO:0000256" key="7">
    <source>
        <dbReference type="SAM" id="Phobius"/>
    </source>
</evidence>
<reference evidence="8 9" key="1">
    <citation type="submission" date="2015-01" db="EMBL/GenBank/DDBJ databases">
        <title>Genome Assembly of Bacillus badius MTCC 1458.</title>
        <authorList>
            <person name="Verma A."/>
            <person name="Khatri I."/>
            <person name="Mual P."/>
            <person name="Subramanian S."/>
            <person name="Krishnamurthi S."/>
        </authorList>
    </citation>
    <scope>NUCLEOTIDE SEQUENCE [LARGE SCALE GENOMIC DNA]</scope>
    <source>
        <strain evidence="8 9">MTCC 1458</strain>
    </source>
</reference>